<accession>A0A261F436</accession>
<evidence type="ECO:0000313" key="2">
    <source>
        <dbReference type="EMBL" id="OZG53835.1"/>
    </source>
</evidence>
<dbReference type="RefSeq" id="WP_094726729.1">
    <property type="nucleotide sequence ID" value="NZ_JBHLWS010000004.1"/>
</dbReference>
<dbReference type="Proteomes" id="UP000243657">
    <property type="component" value="Unassembled WGS sequence"/>
</dbReference>
<evidence type="ECO:0000256" key="1">
    <source>
        <dbReference type="SAM" id="MobiDB-lite"/>
    </source>
</evidence>
<dbReference type="InterPro" id="IPR027417">
    <property type="entry name" value="P-loop_NTPase"/>
</dbReference>
<reference evidence="2 3" key="1">
    <citation type="journal article" date="2017" name="BMC Genomics">
        <title>Comparative genomic and phylogenomic analyses of the Bifidobacteriaceae family.</title>
        <authorList>
            <person name="Lugli G.A."/>
            <person name="Milani C."/>
            <person name="Turroni F."/>
            <person name="Duranti S."/>
            <person name="Mancabelli L."/>
            <person name="Mangifesta M."/>
            <person name="Ferrario C."/>
            <person name="Modesto M."/>
            <person name="Mattarelli P."/>
            <person name="Jiri K."/>
            <person name="van Sinderen D."/>
            <person name="Ventura M."/>
        </authorList>
    </citation>
    <scope>NUCLEOTIDE SEQUENCE [LARGE SCALE GENOMIC DNA]</scope>
    <source>
        <strain evidence="2 3">DSM 24762</strain>
    </source>
</reference>
<dbReference type="AlphaFoldDB" id="A0A261F436"/>
<gene>
    <name evidence="2" type="ORF">ALMA_1077</name>
</gene>
<name>A0A261F436_9BIFI</name>
<dbReference type="Gene3D" id="3.40.50.300">
    <property type="entry name" value="P-loop containing nucleotide triphosphate hydrolases"/>
    <property type="match status" value="1"/>
</dbReference>
<evidence type="ECO:0000313" key="3">
    <source>
        <dbReference type="Proteomes" id="UP000243657"/>
    </source>
</evidence>
<feature type="region of interest" description="Disordered" evidence="1">
    <location>
        <begin position="337"/>
        <end position="362"/>
    </location>
</feature>
<proteinExistence type="predicted"/>
<protein>
    <submittedName>
        <fullName evidence="2">ATPase</fullName>
    </submittedName>
</protein>
<keyword evidence="3" id="KW-1185">Reference proteome</keyword>
<dbReference type="SUPFAM" id="SSF52540">
    <property type="entry name" value="P-loop containing nucleoside triphosphate hydrolases"/>
    <property type="match status" value="1"/>
</dbReference>
<dbReference type="EMBL" id="MWWT01000007">
    <property type="protein sequence ID" value="OZG53835.1"/>
    <property type="molecule type" value="Genomic_DNA"/>
</dbReference>
<sequence>MTNTTQHIYTYPDEADEAFGARSGGPYADSSAPYAAEHERRRHITLVPVLGASGGYGASTFALHLTRTFNSWLYRVCIVDADFAKGGLDVLAGCEESEGLRWHNVKAPLGRIDAPDIGKDLVQWEEVPLLAYHAWEVAPPRWWEMKAVLDALALKHDVIILDCGQSIHPDMVRAWESMNAAVDVQPLLLFQLGALGITRCYSALRNWTDATAGKGFKTQTPVLFIAPARSAQMAKKRVGPMTEKEAEEYFETVILGRIPYKVANERHEKNGWGVAPTDYDYRTMIGVLIRAMAQMCIYNWEKPDEYDEERYGQWDPYDNYDSYSAFMEKEYLKELARQETEEQNAALAEDDSGEPMIQESAP</sequence>
<comment type="caution">
    <text evidence="2">The sequence shown here is derived from an EMBL/GenBank/DDBJ whole genome shotgun (WGS) entry which is preliminary data.</text>
</comment>
<organism evidence="2 3">
    <name type="scientific">Alloscardovia macacae</name>
    <dbReference type="NCBI Taxonomy" id="1160091"/>
    <lineage>
        <taxon>Bacteria</taxon>
        <taxon>Bacillati</taxon>
        <taxon>Actinomycetota</taxon>
        <taxon>Actinomycetes</taxon>
        <taxon>Bifidobacteriales</taxon>
        <taxon>Bifidobacteriaceae</taxon>
        <taxon>Alloscardovia</taxon>
    </lineage>
</organism>